<dbReference type="EMBL" id="CP003923">
    <property type="protein sequence ID" value="AIC96203.1"/>
    <property type="molecule type" value="Genomic_DNA"/>
</dbReference>
<sequence>MNRKQKDRFSSFFKHLLLTFVAIFTVYPVIWIVMGSFNPGSSLFTAQVIPGMNWSLFWEGMRQFDFHTVMESFRSIRLTLTHYSHLFQETNYLLWYKNTLKIAFWNMVLSTFLVVTAAYAFSRFRFPGRKQGLMTMLVLQMFPGFMGMIAIYILLLQLNLLDNHWGLVLVYAGGSIPFNAWLVKGYFDTLPKSLEEAAKIDGAGNATIFARVLMPLSVPILVFVAVSNFIGPWMDFIFARLVLRSNENKTLAIGLFEMVTGRGNTEFTLFAAGAVLVAVPITILFMMFQRFMVEGLKAGANK</sequence>
<dbReference type="CDD" id="cd06261">
    <property type="entry name" value="TM_PBP2"/>
    <property type="match status" value="1"/>
</dbReference>
<evidence type="ECO:0000313" key="11">
    <source>
        <dbReference type="EMBL" id="AIC96203.1"/>
    </source>
</evidence>
<dbReference type="InterPro" id="IPR050901">
    <property type="entry name" value="BP-dep_ABC_trans_perm"/>
</dbReference>
<evidence type="ECO:0000256" key="3">
    <source>
        <dbReference type="ARBA" id="ARBA00022448"/>
    </source>
</evidence>
<keyword evidence="6 9" id="KW-0812">Transmembrane</keyword>
<feature type="transmembrane region" description="Helical" evidence="9">
    <location>
        <begin position="208"/>
        <end position="230"/>
    </location>
</feature>
<evidence type="ECO:0000256" key="8">
    <source>
        <dbReference type="ARBA" id="ARBA00023136"/>
    </source>
</evidence>
<dbReference type="Pfam" id="PF00528">
    <property type="entry name" value="BPD_transp_1"/>
    <property type="match status" value="1"/>
</dbReference>
<evidence type="ECO:0000256" key="9">
    <source>
        <dbReference type="RuleBase" id="RU363032"/>
    </source>
</evidence>
<dbReference type="InterPro" id="IPR035906">
    <property type="entry name" value="MetI-like_sf"/>
</dbReference>
<dbReference type="SUPFAM" id="SSF161098">
    <property type="entry name" value="MetI-like"/>
    <property type="match status" value="1"/>
</dbReference>
<evidence type="ECO:0000256" key="4">
    <source>
        <dbReference type="ARBA" id="ARBA00022475"/>
    </source>
</evidence>
<dbReference type="PATRIC" id="fig|1246626.3.peg.3647"/>
<dbReference type="GO" id="GO:0042956">
    <property type="term" value="P:maltodextrin transmembrane transport"/>
    <property type="evidence" value="ECO:0007669"/>
    <property type="project" value="TreeGrafter"/>
</dbReference>
<protein>
    <submittedName>
        <fullName evidence="11">Arabinogalactan oligomer transport system permease protein ganQ</fullName>
    </submittedName>
</protein>
<gene>
    <name evidence="11" type="ORF">BleG1_3656</name>
</gene>
<keyword evidence="12" id="KW-1185">Reference proteome</keyword>
<dbReference type="Gene3D" id="1.10.3720.10">
    <property type="entry name" value="MetI-like"/>
    <property type="match status" value="1"/>
</dbReference>
<dbReference type="RefSeq" id="WP_038483923.1">
    <property type="nucleotide sequence ID" value="NZ_CP003923.1"/>
</dbReference>
<keyword evidence="3 9" id="KW-0813">Transport</keyword>
<keyword evidence="4" id="KW-1003">Cell membrane</keyword>
<feature type="transmembrane region" description="Helical" evidence="9">
    <location>
        <begin position="267"/>
        <end position="288"/>
    </location>
</feature>
<evidence type="ECO:0000256" key="5">
    <source>
        <dbReference type="ARBA" id="ARBA00022597"/>
    </source>
</evidence>
<dbReference type="InterPro" id="IPR000515">
    <property type="entry name" value="MetI-like"/>
</dbReference>
<dbReference type="KEGG" id="ble:BleG1_3656"/>
<comment type="similarity">
    <text evidence="2">Belongs to the binding-protein-dependent transport system permease family. MalFG subfamily.</text>
</comment>
<feature type="transmembrane region" description="Helical" evidence="9">
    <location>
        <begin position="133"/>
        <end position="155"/>
    </location>
</feature>
<accession>A0A060M6L0</accession>
<evidence type="ECO:0000259" key="10">
    <source>
        <dbReference type="PROSITE" id="PS50928"/>
    </source>
</evidence>
<keyword evidence="7 9" id="KW-1133">Transmembrane helix</keyword>
<name>A0A060M6L0_9BACI</name>
<evidence type="ECO:0000313" key="12">
    <source>
        <dbReference type="Proteomes" id="UP000027142"/>
    </source>
</evidence>
<dbReference type="Proteomes" id="UP000027142">
    <property type="component" value="Chromosome"/>
</dbReference>
<comment type="subcellular location">
    <subcellularLocation>
        <location evidence="1 9">Cell membrane</location>
        <topology evidence="1 9">Multi-pass membrane protein</topology>
    </subcellularLocation>
</comment>
<feature type="domain" description="ABC transmembrane type-1" evidence="10">
    <location>
        <begin position="96"/>
        <end position="288"/>
    </location>
</feature>
<evidence type="ECO:0000256" key="6">
    <source>
        <dbReference type="ARBA" id="ARBA00022692"/>
    </source>
</evidence>
<dbReference type="OrthoDB" id="9794684at2"/>
<evidence type="ECO:0000256" key="1">
    <source>
        <dbReference type="ARBA" id="ARBA00004651"/>
    </source>
</evidence>
<reference evidence="11 12" key="1">
    <citation type="journal article" date="2014" name="Gene">
        <title>A comparative genomic analysis of the alkalitolerant soil bacterium Bacillus lehensis G1.</title>
        <authorList>
            <person name="Noor Y.M."/>
            <person name="Samsulrizal N.H."/>
            <person name="Jema'on N.A."/>
            <person name="Low K.O."/>
            <person name="Ramli A.N."/>
            <person name="Alias N.I."/>
            <person name="Damis S.I."/>
            <person name="Fuzi S.F."/>
            <person name="Isa M.N."/>
            <person name="Murad A.M."/>
            <person name="Raih M.F."/>
            <person name="Bakar F.D."/>
            <person name="Najimudin N."/>
            <person name="Mahadi N.M."/>
            <person name="Illias R.M."/>
        </authorList>
    </citation>
    <scope>NUCLEOTIDE SEQUENCE [LARGE SCALE GENOMIC DNA]</scope>
    <source>
        <strain evidence="11 12">G1</strain>
    </source>
</reference>
<dbReference type="FunFam" id="1.10.3720.10:FF:000034">
    <property type="entry name" value="Sugar ABC transporter permease"/>
    <property type="match status" value="1"/>
</dbReference>
<evidence type="ECO:0000256" key="2">
    <source>
        <dbReference type="ARBA" id="ARBA00009047"/>
    </source>
</evidence>
<evidence type="ECO:0000256" key="7">
    <source>
        <dbReference type="ARBA" id="ARBA00022989"/>
    </source>
</evidence>
<feature type="transmembrane region" description="Helical" evidence="9">
    <location>
        <begin position="12"/>
        <end position="34"/>
    </location>
</feature>
<dbReference type="eggNOG" id="COG3833">
    <property type="taxonomic scope" value="Bacteria"/>
</dbReference>
<dbReference type="PROSITE" id="PS50928">
    <property type="entry name" value="ABC_TM1"/>
    <property type="match status" value="1"/>
</dbReference>
<dbReference type="HOGENOM" id="CLU_016047_1_2_9"/>
<dbReference type="PANTHER" id="PTHR32243">
    <property type="entry name" value="MALTOSE TRANSPORT SYSTEM PERMEASE-RELATED"/>
    <property type="match status" value="1"/>
</dbReference>
<proteinExistence type="inferred from homology"/>
<keyword evidence="8 9" id="KW-0472">Membrane</keyword>
<dbReference type="GO" id="GO:0005886">
    <property type="term" value="C:plasma membrane"/>
    <property type="evidence" value="ECO:0007669"/>
    <property type="project" value="UniProtKB-SubCell"/>
</dbReference>
<keyword evidence="5" id="KW-0762">Sugar transport</keyword>
<feature type="transmembrane region" description="Helical" evidence="9">
    <location>
        <begin position="167"/>
        <end position="187"/>
    </location>
</feature>
<dbReference type="STRING" id="1246626.BleG1_3656"/>
<organism evidence="11 12">
    <name type="scientific">Shouchella lehensis G1</name>
    <dbReference type="NCBI Taxonomy" id="1246626"/>
    <lineage>
        <taxon>Bacteria</taxon>
        <taxon>Bacillati</taxon>
        <taxon>Bacillota</taxon>
        <taxon>Bacilli</taxon>
        <taxon>Bacillales</taxon>
        <taxon>Bacillaceae</taxon>
        <taxon>Shouchella</taxon>
    </lineage>
</organism>
<feature type="transmembrane region" description="Helical" evidence="9">
    <location>
        <begin position="102"/>
        <end position="121"/>
    </location>
</feature>
<dbReference type="AlphaFoldDB" id="A0A060M6L0"/>
<dbReference type="PANTHER" id="PTHR32243:SF50">
    <property type="entry name" value="MALTOSE_MALTODEXTRIN TRANSPORT SYSTEM PERMEASE PROTEIN MALG"/>
    <property type="match status" value="1"/>
</dbReference>
<dbReference type="GO" id="GO:0015423">
    <property type="term" value="F:ABC-type maltose transporter activity"/>
    <property type="evidence" value="ECO:0007669"/>
    <property type="project" value="TreeGrafter"/>
</dbReference>